<gene>
    <name evidence="2" type="ORF">ICL16_38340</name>
</gene>
<organism evidence="2 3">
    <name type="scientific">Iningainema tapete BLCC-T55</name>
    <dbReference type="NCBI Taxonomy" id="2748662"/>
    <lineage>
        <taxon>Bacteria</taxon>
        <taxon>Bacillati</taxon>
        <taxon>Cyanobacteriota</taxon>
        <taxon>Cyanophyceae</taxon>
        <taxon>Nostocales</taxon>
        <taxon>Scytonemataceae</taxon>
        <taxon>Iningainema tapete</taxon>
    </lineage>
</organism>
<dbReference type="EMBL" id="JACXAE010000118">
    <property type="protein sequence ID" value="MBD2777748.1"/>
    <property type="molecule type" value="Genomic_DNA"/>
</dbReference>
<dbReference type="SUPFAM" id="SSF51905">
    <property type="entry name" value="FAD/NAD(P)-binding domain"/>
    <property type="match status" value="1"/>
</dbReference>
<dbReference type="RefSeq" id="WP_190836816.1">
    <property type="nucleotide sequence ID" value="NZ_CAWPPI010000118.1"/>
</dbReference>
<dbReference type="AlphaFoldDB" id="A0A8J6Y1Q9"/>
<proteinExistence type="predicted"/>
<evidence type="ECO:0000313" key="2">
    <source>
        <dbReference type="EMBL" id="MBD2777748.1"/>
    </source>
</evidence>
<dbReference type="Proteomes" id="UP000629098">
    <property type="component" value="Unassembled WGS sequence"/>
</dbReference>
<sequence length="234" mass="25436">MNHILPDLDSPVAVVGGGVAGIWAAYKLIKAGIPTTLITYLDKDRGGIQGSTYRSVGAINTSPLTNHDFASYMDDLGRKCAHPFVTQALQQYLKDEIDELSSLVALKPIKIGLALESESGKSFLQYMYELFESLGGRIINAWVTRLVMDKNVCQGLQYEKNGYIGKLRCRAIILASGGYAGLYSNSINTNCFGTILSRFMECGGSATNLEFIFQHGYGNIDTNDLTPTEEIAGA</sequence>
<name>A0A8J6Y1Q9_9CYAN</name>
<protein>
    <submittedName>
        <fullName evidence="2">FAD-dependent oxidoreductase</fullName>
    </submittedName>
</protein>
<feature type="domain" description="FAD dependent oxidoreductase" evidence="1">
    <location>
        <begin position="12"/>
        <end position="63"/>
    </location>
</feature>
<dbReference type="InterPro" id="IPR036188">
    <property type="entry name" value="FAD/NAD-bd_sf"/>
</dbReference>
<dbReference type="InterPro" id="IPR006076">
    <property type="entry name" value="FAD-dep_OxRdtase"/>
</dbReference>
<evidence type="ECO:0000259" key="1">
    <source>
        <dbReference type="Pfam" id="PF01266"/>
    </source>
</evidence>
<comment type="caution">
    <text evidence="2">The sequence shown here is derived from an EMBL/GenBank/DDBJ whole genome shotgun (WGS) entry which is preliminary data.</text>
</comment>
<evidence type="ECO:0000313" key="3">
    <source>
        <dbReference type="Proteomes" id="UP000629098"/>
    </source>
</evidence>
<accession>A0A8J6Y1Q9</accession>
<keyword evidence="3" id="KW-1185">Reference proteome</keyword>
<reference evidence="2" key="1">
    <citation type="submission" date="2020-09" db="EMBL/GenBank/DDBJ databases">
        <title>Iningainema tapete sp. nov. (Scytonemataceae, Cyanobacteria) from greenhouses in central Florida (USA) produces two types of nodularin with biosynthetic potential for microcystin-LR and anabaenopeptins.</title>
        <authorList>
            <person name="Berthold D.E."/>
            <person name="Lefler F.W."/>
            <person name="Huang I.-S."/>
            <person name="Abdulla H."/>
            <person name="Zimba P.V."/>
            <person name="Laughinghouse H.D. IV."/>
        </authorList>
    </citation>
    <scope>NUCLEOTIDE SEQUENCE</scope>
    <source>
        <strain evidence="2">BLCCT55</strain>
    </source>
</reference>
<dbReference type="Gene3D" id="3.50.50.60">
    <property type="entry name" value="FAD/NAD(P)-binding domain"/>
    <property type="match status" value="1"/>
</dbReference>
<dbReference type="Pfam" id="PF01266">
    <property type="entry name" value="DAO"/>
    <property type="match status" value="1"/>
</dbReference>